<accession>A0AC35TXS2</accession>
<dbReference type="Proteomes" id="UP000095286">
    <property type="component" value="Unplaced"/>
</dbReference>
<organism evidence="1 2">
    <name type="scientific">Rhabditophanes sp. KR3021</name>
    <dbReference type="NCBI Taxonomy" id="114890"/>
    <lineage>
        <taxon>Eukaryota</taxon>
        <taxon>Metazoa</taxon>
        <taxon>Ecdysozoa</taxon>
        <taxon>Nematoda</taxon>
        <taxon>Chromadorea</taxon>
        <taxon>Rhabditida</taxon>
        <taxon>Tylenchina</taxon>
        <taxon>Panagrolaimomorpha</taxon>
        <taxon>Strongyloidoidea</taxon>
        <taxon>Alloionematidae</taxon>
        <taxon>Rhabditophanes</taxon>
    </lineage>
</organism>
<protein>
    <submittedName>
        <fullName evidence="2">C-SKI_SMAD_bind domain-containing protein</fullName>
    </submittedName>
</protein>
<dbReference type="WBParaSite" id="RSKR_0000576300.1">
    <property type="protein sequence ID" value="RSKR_0000576300.1"/>
    <property type="gene ID" value="RSKR_0000576300"/>
</dbReference>
<sequence>MEVRRVMGIHRVTEIRRVMGIHKVTEIRRIMVMEIRRIKGIHRTMEIRKIMGRAMEIRKIMNNGNHTGPQSHGNQNMLQNNAMHGISQMLMQGMSQNMTNGISHNIMQGMPQNLMHGMPHNVMQGMSQNLLHGIPSNLFQAIPQNMNNGIPQNMTNGIPQNMANGMPQNMTNMIPQNMSNGLLQTPTQNMSVQDSLSTMLQKVLNGLPPNAIQALMNTTLPIANQDNDSNAFEPSMNMFSQNNTSCRLPSMTPHLPQMNSRLIQNQMTSHFPQNSMNIPQISMASHLPQISIPSHLTQPPIPSNLSQTPMPTNLSQFTMPSNMSQFTMPSHLHQTPITPHLSQMSMSSHLPSNPLLTHNQNGLNMMPNGLFMPQPGPSSLTSFNPVNLFQRDAMSVAAQNVAHIPEQGMSAAMTKSIIELLMKTPDSTSQANGRPSFQIPQANLEALHKALLCPDQQTYSPLPNSQSVITQVRKPSSHMESSNMSGGTTSALQALNASMQNVLQQEAQQAASHKQSNKRKNDGQQGSLCSKKKSSRHSRGNNSDLSQPTSSTLPSPVIEIPKSQECAFLDSEHYMGKPFPMTSFPQVSPLVSRSCSEAVVSAPSTLTISPLPTVIPQETSSIFPTLSTTTPLKAQMIPFTVPDQPLLPFMFPPFPANYVATKEDLFRSVQHIPGLGKELYDCYVSYRDEQPKPVDSESFIQGKDSYTITDILHELRRLLIQKGVKEEAEAIKVEPGKRPTKDAEEVAEPGPSGCKKAKLNNSGNSTAVVVCDANSSNVSKKTMISNCSYVCGSNLNNKNYCNVLNNESSGKVNFEVKREHTPTQKFTKTFEERFSLPTTKSKIARTKSIEELPITSLLERSRLDKGSNPKTKPFIPNTQLAVIPPFKATPHNTKCVLGKPKKYDPLDDKFLLARLPLKKDEVIFKIPRIPNKALNIYNIAKNKDNQVITGSIKNLILTLSSAYHKHSTLPVINSEPKCDNNITSPDSTKICPLFSDALSRDQPKLEDDFGTFCKTPKTDVYHWSDQVLKPVHVQDHKMYCFENSPQDHYVLMPFLMEMFDQNVHAEIGELLDMSGINIYECSKIQHHMLIESKIIPQDQNYSHLIGKSVVYFLLGRFGAFDYQKSDTYVLKDTQYTPLKLEHCLFGGNCGYYYKEFPYSKSIECHYCKYLFSPETFIYHSHHYVNNNSPERVIFSVNRWRNLYNFHKKFDGSEEKRLETIRYFYKSKHEMSDHEARQFCRKYGCHAKVKSADLSKDLEIKNIKKSISSLQTNFTDPSSYTDSTVKTEDFDAPLDLSKCTSDMPKLYVNDVEPESDDDCDISKLVDEKYISMVTIEEKEEFDRPNDSPLQNYRRMKKTNDDKLQSMVDINKSTCVEKVHEKEQYKLPSLQQNGDSLKATNDQALDEAIAFNPQYVSEEDVLLESSSSESPAPVVEGKSKCSLSDYSSLFIRGSKGQYSQVLTSTSVGSKDTEFAVTSSTSTVDDTMKALSLLKNMQPPTNIPKNTTHLPTFLHKSSNAQEGLHTFFQPKLSTGSLSSDSTYINSKSQPQMPFFAMNQTGSDQAKTFTFDTFITEPSEQPYAGIKMDLAPKKNQAIFTQQSIPIPSPKEDESSKIFSTLANPYQPTHQHLHNILSTSYPNATFEALKPFLQPSPNPTTFDFLTQPKASDSILNKPSSSSAIPNFNFIDYSRQQNSELKSSDSGLPQQMILPQKSLDASEKERDSTFKDMPNLQNQLNLSKGPLDLLCMRTESFEHAGLPDVFRKKPLISQKSGKIKLSMKFWEAYGVCPKIVRILRLIQSQESKTSSGNSNFFSLYDYLGGDGEQNKVCDAAIHAVLKRIGTTKCEKRNAKVVNEVTEIMSDTELAIKYFRAMELLQSEGQSDAASKISEFMKNNSKMTSIVDKSFFLFQKTGPSVSSQEAEPSLSFQEAGPSETFEQAGPSESFEQAEFPGLK</sequence>
<name>A0AC35TXS2_9BILA</name>
<proteinExistence type="predicted"/>
<evidence type="ECO:0000313" key="1">
    <source>
        <dbReference type="Proteomes" id="UP000095286"/>
    </source>
</evidence>
<evidence type="ECO:0000313" key="2">
    <source>
        <dbReference type="WBParaSite" id="RSKR_0000576300.1"/>
    </source>
</evidence>
<reference evidence="2" key="1">
    <citation type="submission" date="2016-11" db="UniProtKB">
        <authorList>
            <consortium name="WormBaseParasite"/>
        </authorList>
    </citation>
    <scope>IDENTIFICATION</scope>
    <source>
        <strain evidence="2">KR3021</strain>
    </source>
</reference>